<evidence type="ECO:0000313" key="3">
    <source>
        <dbReference type="Proteomes" id="UP000076858"/>
    </source>
</evidence>
<evidence type="ECO:0000313" key="2">
    <source>
        <dbReference type="EMBL" id="KZS08924.1"/>
    </source>
</evidence>
<name>A0A162D9X8_9CRUS</name>
<feature type="signal peptide" evidence="1">
    <location>
        <begin position="1"/>
        <end position="18"/>
    </location>
</feature>
<comment type="caution">
    <text evidence="2">The sequence shown here is derived from an EMBL/GenBank/DDBJ whole genome shotgun (WGS) entry which is preliminary data.</text>
</comment>
<accession>A0A162D9X8</accession>
<dbReference type="AlphaFoldDB" id="A0A162D9X8"/>
<keyword evidence="1" id="KW-0732">Signal</keyword>
<proteinExistence type="predicted"/>
<protein>
    <recommendedName>
        <fullName evidence="4">Cuticle protein</fullName>
    </recommendedName>
</protein>
<reference evidence="2 3" key="1">
    <citation type="submission" date="2016-03" db="EMBL/GenBank/DDBJ databases">
        <title>EvidentialGene: Evidence-directed Construction of Genes on Genomes.</title>
        <authorList>
            <person name="Gilbert D.G."/>
            <person name="Choi J.-H."/>
            <person name="Mockaitis K."/>
            <person name="Colbourne J."/>
            <person name="Pfrender M."/>
        </authorList>
    </citation>
    <scope>NUCLEOTIDE SEQUENCE [LARGE SCALE GENOMIC DNA]</scope>
    <source>
        <strain evidence="2 3">Xinb3</strain>
        <tissue evidence="2">Complete organism</tissue>
    </source>
</reference>
<evidence type="ECO:0008006" key="4">
    <source>
        <dbReference type="Google" id="ProtNLM"/>
    </source>
</evidence>
<dbReference type="EMBL" id="LRGB01002140">
    <property type="protein sequence ID" value="KZS08924.1"/>
    <property type="molecule type" value="Genomic_DNA"/>
</dbReference>
<dbReference type="OrthoDB" id="6363006at2759"/>
<sequence>MKSTVASCLLLFVASTHAQWLNNYGYGLSAAGFVGGYYPANAIPSAYTGFPATAADPFYRFGYPGYWPANAYYPTAATLPTYDFAGNQVGGYAQVQDTPEVAQAKAAHFAAHAAAKAHLIKPVVTADVVATPSVVEKSIETAPVATPVSRKKRQIQHISPFAYGFPSPLAYNSFAAHPGYNYGAPFGYHFAHPYYGNQVYPVVTNVIAPAVGSPDTTTSAAASTVTDVASTVTKTA</sequence>
<evidence type="ECO:0000256" key="1">
    <source>
        <dbReference type="SAM" id="SignalP"/>
    </source>
</evidence>
<keyword evidence="3" id="KW-1185">Reference proteome</keyword>
<feature type="chain" id="PRO_5007833142" description="Cuticle protein" evidence="1">
    <location>
        <begin position="19"/>
        <end position="236"/>
    </location>
</feature>
<gene>
    <name evidence="2" type="ORF">APZ42_026945</name>
</gene>
<dbReference type="Proteomes" id="UP000076858">
    <property type="component" value="Unassembled WGS sequence"/>
</dbReference>
<organism evidence="2 3">
    <name type="scientific">Daphnia magna</name>
    <dbReference type="NCBI Taxonomy" id="35525"/>
    <lineage>
        <taxon>Eukaryota</taxon>
        <taxon>Metazoa</taxon>
        <taxon>Ecdysozoa</taxon>
        <taxon>Arthropoda</taxon>
        <taxon>Crustacea</taxon>
        <taxon>Branchiopoda</taxon>
        <taxon>Diplostraca</taxon>
        <taxon>Cladocera</taxon>
        <taxon>Anomopoda</taxon>
        <taxon>Daphniidae</taxon>
        <taxon>Daphnia</taxon>
    </lineage>
</organism>